<evidence type="ECO:0000313" key="6">
    <source>
        <dbReference type="Proteomes" id="UP000576368"/>
    </source>
</evidence>
<gene>
    <name evidence="5" type="ORF">F1644_12325</name>
    <name evidence="4" type="ORF">GGR15_000111</name>
</gene>
<reference evidence="5 7" key="1">
    <citation type="submission" date="2019-09" db="EMBL/GenBank/DDBJ databases">
        <title>Butyricimonas paravirosa DSM 105722 (=214-4 = JCM 18677 = CCUG 65563).</title>
        <authorList>
            <person name="Le Roy T."/>
            <person name="Cani P.D."/>
        </authorList>
    </citation>
    <scope>NUCLEOTIDE SEQUENCE [LARGE SCALE GENOMIC DNA]</scope>
    <source>
        <strain evidence="5 7">DSM 105722</strain>
    </source>
</reference>
<feature type="domain" description="FecR protein" evidence="2">
    <location>
        <begin position="164"/>
        <end position="259"/>
    </location>
</feature>
<evidence type="ECO:0000256" key="1">
    <source>
        <dbReference type="SAM" id="Phobius"/>
    </source>
</evidence>
<dbReference type="Gene3D" id="3.55.50.30">
    <property type="match status" value="1"/>
</dbReference>
<dbReference type="GO" id="GO:0016989">
    <property type="term" value="F:sigma factor antagonist activity"/>
    <property type="evidence" value="ECO:0007669"/>
    <property type="project" value="TreeGrafter"/>
</dbReference>
<feature type="transmembrane region" description="Helical" evidence="1">
    <location>
        <begin position="86"/>
        <end position="105"/>
    </location>
</feature>
<dbReference type="Proteomes" id="UP000576368">
    <property type="component" value="Unassembled WGS sequence"/>
</dbReference>
<evidence type="ECO:0000259" key="2">
    <source>
        <dbReference type="Pfam" id="PF04773"/>
    </source>
</evidence>
<feature type="domain" description="Protein FecR C-terminal" evidence="3">
    <location>
        <begin position="299"/>
        <end position="366"/>
    </location>
</feature>
<keyword evidence="7" id="KW-1185">Reference proteome</keyword>
<dbReference type="GeneID" id="86892092"/>
<dbReference type="Pfam" id="PF04773">
    <property type="entry name" value="FecR"/>
    <property type="match status" value="1"/>
</dbReference>
<dbReference type="Pfam" id="PF16344">
    <property type="entry name" value="FecR_C"/>
    <property type="match status" value="1"/>
</dbReference>
<dbReference type="AlphaFoldDB" id="A0A7X5Y963"/>
<sequence>MTPKDCEHIAHLLFLAYTGEVSPDQQEELSRWLKEDKHHDDLYRTIMDHERIRSEQEVFLLFNQQRAWTKISQKTYRKSKMLYTNFLRYAAVFICFICVSVYFLYPDKPEEKIEIVELFLEPISPKAILQNEQEVRISLPGQCYSIKDSTRHKKQLETSEILRIYVPKGGEFELVLADGTRVWMNSETELKFPRVFTGDKRQVELVSGEAYFDVRKDKTKPFIVRNKDLDLTVLGTQFNIQNYSDEHEIITTLVEGAVQLSSDKTILHPGEQATYNKATRETQVETVDTELFTAWREGRLIFKSTRLETVLKQLSRWYDVKFVYEEERLKDLIFSGKMKKYDNGNVILGILKATGKIDFIQQDSVIHVKRQ</sequence>
<dbReference type="Gene3D" id="2.60.120.1440">
    <property type="match status" value="1"/>
</dbReference>
<dbReference type="PIRSF" id="PIRSF018266">
    <property type="entry name" value="FecR"/>
    <property type="match status" value="1"/>
</dbReference>
<protein>
    <submittedName>
        <fullName evidence="5">DUF4974 domain-containing protein</fullName>
    </submittedName>
    <submittedName>
        <fullName evidence="4">Ferric-dicitrate binding protein FerR (Iron transport regulator)</fullName>
    </submittedName>
</protein>
<evidence type="ECO:0000313" key="5">
    <source>
        <dbReference type="EMBL" id="WOF12995.1"/>
    </source>
</evidence>
<dbReference type="RefSeq" id="WP_118305260.1">
    <property type="nucleotide sequence ID" value="NZ_BMPA01000001.1"/>
</dbReference>
<evidence type="ECO:0000259" key="3">
    <source>
        <dbReference type="Pfam" id="PF16344"/>
    </source>
</evidence>
<reference evidence="4 6" key="2">
    <citation type="submission" date="2020-03" db="EMBL/GenBank/DDBJ databases">
        <title>Genomic Encyclopedia of Type Strains, Phase IV (KMG-IV): sequencing the most valuable type-strain genomes for metagenomic binning, comparative biology and taxonomic classification.</title>
        <authorList>
            <person name="Goeker M."/>
        </authorList>
    </citation>
    <scope>NUCLEOTIDE SEQUENCE [LARGE SCALE GENOMIC DNA]</scope>
    <source>
        <strain evidence="4 6">DSM 105722</strain>
    </source>
</reference>
<evidence type="ECO:0000313" key="7">
    <source>
        <dbReference type="Proteomes" id="UP001302374"/>
    </source>
</evidence>
<dbReference type="InterPro" id="IPR006860">
    <property type="entry name" value="FecR"/>
</dbReference>
<accession>A0A7X5Y963</accession>
<keyword evidence="1" id="KW-0812">Transmembrane</keyword>
<dbReference type="EMBL" id="CP043839">
    <property type="protein sequence ID" value="WOF12995.1"/>
    <property type="molecule type" value="Genomic_DNA"/>
</dbReference>
<proteinExistence type="predicted"/>
<keyword evidence="1" id="KW-0472">Membrane</keyword>
<dbReference type="PANTHER" id="PTHR30273">
    <property type="entry name" value="PERIPLASMIC SIGNAL SENSOR AND SIGMA FACTOR ACTIVATOR FECR-RELATED"/>
    <property type="match status" value="1"/>
</dbReference>
<dbReference type="FunFam" id="2.60.120.1440:FF:000001">
    <property type="entry name" value="Putative anti-sigma factor"/>
    <property type="match status" value="1"/>
</dbReference>
<name>A0A7X5Y963_9BACT</name>
<dbReference type="Proteomes" id="UP001302374">
    <property type="component" value="Chromosome"/>
</dbReference>
<evidence type="ECO:0000313" key="4">
    <source>
        <dbReference type="EMBL" id="NJC16509.1"/>
    </source>
</evidence>
<keyword evidence="1" id="KW-1133">Transmembrane helix</keyword>
<dbReference type="InterPro" id="IPR032508">
    <property type="entry name" value="FecR_C"/>
</dbReference>
<dbReference type="InterPro" id="IPR012373">
    <property type="entry name" value="Ferrdict_sens_TM"/>
</dbReference>
<dbReference type="EMBL" id="JAATLI010000001">
    <property type="protein sequence ID" value="NJC16509.1"/>
    <property type="molecule type" value="Genomic_DNA"/>
</dbReference>
<dbReference type="PANTHER" id="PTHR30273:SF2">
    <property type="entry name" value="PROTEIN FECR"/>
    <property type="match status" value="1"/>
</dbReference>
<organism evidence="4 6">
    <name type="scientific">Butyricimonas paravirosa</name>
    <dbReference type="NCBI Taxonomy" id="1472417"/>
    <lineage>
        <taxon>Bacteria</taxon>
        <taxon>Pseudomonadati</taxon>
        <taxon>Bacteroidota</taxon>
        <taxon>Bacteroidia</taxon>
        <taxon>Bacteroidales</taxon>
        <taxon>Odoribacteraceae</taxon>
        <taxon>Butyricimonas</taxon>
    </lineage>
</organism>